<gene>
    <name evidence="2" type="ORF">GALL_40790</name>
</gene>
<reference evidence="2" key="1">
    <citation type="submission" date="2016-10" db="EMBL/GenBank/DDBJ databases">
        <title>Sequence of Gallionella enrichment culture.</title>
        <authorList>
            <person name="Poehlein A."/>
            <person name="Muehling M."/>
            <person name="Daniel R."/>
        </authorList>
    </citation>
    <scope>NUCLEOTIDE SEQUENCE</scope>
</reference>
<comment type="caution">
    <text evidence="2">The sequence shown here is derived from an EMBL/GenBank/DDBJ whole genome shotgun (WGS) entry which is preliminary data.</text>
</comment>
<keyword evidence="1" id="KW-0812">Transmembrane</keyword>
<feature type="transmembrane region" description="Helical" evidence="1">
    <location>
        <begin position="6"/>
        <end position="27"/>
    </location>
</feature>
<keyword evidence="1" id="KW-0472">Membrane</keyword>
<organism evidence="2">
    <name type="scientific">mine drainage metagenome</name>
    <dbReference type="NCBI Taxonomy" id="410659"/>
    <lineage>
        <taxon>unclassified sequences</taxon>
        <taxon>metagenomes</taxon>
        <taxon>ecological metagenomes</taxon>
    </lineage>
</organism>
<accession>A0A1J5T263</accession>
<protein>
    <submittedName>
        <fullName evidence="2">Uncharacterized protein</fullName>
    </submittedName>
</protein>
<evidence type="ECO:0000256" key="1">
    <source>
        <dbReference type="SAM" id="Phobius"/>
    </source>
</evidence>
<keyword evidence="1" id="KW-1133">Transmembrane helix</keyword>
<dbReference type="EMBL" id="MLJW01000010">
    <property type="protein sequence ID" value="OIR14961.1"/>
    <property type="molecule type" value="Genomic_DNA"/>
</dbReference>
<name>A0A1J5T263_9ZZZZ</name>
<sequence length="77" mass="8116">MDHAQTSVPIILGLFDLVIAIVAFRYVRRLSPGMIVTLSSIAVLVNLSGLFCAPNIVEVVAILGAPCIILAAQAKRA</sequence>
<proteinExistence type="predicted"/>
<dbReference type="AlphaFoldDB" id="A0A1J5T263"/>
<evidence type="ECO:0000313" key="2">
    <source>
        <dbReference type="EMBL" id="OIR14961.1"/>
    </source>
</evidence>